<organism evidence="1">
    <name type="scientific">marine sediment metagenome</name>
    <dbReference type="NCBI Taxonomy" id="412755"/>
    <lineage>
        <taxon>unclassified sequences</taxon>
        <taxon>metagenomes</taxon>
        <taxon>ecological metagenomes</taxon>
    </lineage>
</organism>
<proteinExistence type="predicted"/>
<protein>
    <submittedName>
        <fullName evidence="1">Uncharacterized protein</fullName>
    </submittedName>
</protein>
<comment type="caution">
    <text evidence="1">The sequence shown here is derived from an EMBL/GenBank/DDBJ whole genome shotgun (WGS) entry which is preliminary data.</text>
</comment>
<dbReference type="AlphaFoldDB" id="X1GN96"/>
<accession>X1GN96</accession>
<feature type="non-terminal residue" evidence="1">
    <location>
        <position position="1"/>
    </location>
</feature>
<dbReference type="EMBL" id="BARU01007240">
    <property type="protein sequence ID" value="GAH43084.1"/>
    <property type="molecule type" value="Genomic_DNA"/>
</dbReference>
<reference evidence="1" key="1">
    <citation type="journal article" date="2014" name="Front. Microbiol.">
        <title>High frequency of phylogenetically diverse reductive dehalogenase-homologous genes in deep subseafloor sedimentary metagenomes.</title>
        <authorList>
            <person name="Kawai M."/>
            <person name="Futagami T."/>
            <person name="Toyoda A."/>
            <person name="Takaki Y."/>
            <person name="Nishi S."/>
            <person name="Hori S."/>
            <person name="Arai W."/>
            <person name="Tsubouchi T."/>
            <person name="Morono Y."/>
            <person name="Uchiyama I."/>
            <person name="Ito T."/>
            <person name="Fujiyama A."/>
            <person name="Inagaki F."/>
            <person name="Takami H."/>
        </authorList>
    </citation>
    <scope>NUCLEOTIDE SEQUENCE</scope>
    <source>
        <strain evidence="1">Expedition CK06-06</strain>
    </source>
</reference>
<evidence type="ECO:0000313" key="1">
    <source>
        <dbReference type="EMBL" id="GAH43084.1"/>
    </source>
</evidence>
<sequence length="287" mass="34018">TDKKDDRGRYQKYVDFTSILEKFDKKGVAQKKAKKYLSDRLFTTMRSDKSEQLDLHVDTTQDKASDQFISSLTSDYTKKQKDELSFERKQKNATISFTQKEIPQTLRNDILNILKKEYAYRIENQEKYADYHYSISEIASQIQMETRITPGQLYPLLEKIAADDLALNLEKNPDEPEDKRINIFPIADDDLSHTLANFRPEDYKKIRIKITKLFLKFLNRKKTKAVFSNLRKQIGDNTEKQRGWNELYKMLNNFYPKYVDILERIEQGVELPKILKLFPKKDIDVYL</sequence>
<gene>
    <name evidence="1" type="ORF">S03H2_14275</name>
</gene>
<name>X1GN96_9ZZZZ</name>